<keyword evidence="6" id="KW-0804">Transcription</keyword>
<evidence type="ECO:0000313" key="13">
    <source>
        <dbReference type="Proteomes" id="UP000825002"/>
    </source>
</evidence>
<evidence type="ECO:0000256" key="5">
    <source>
        <dbReference type="ARBA" id="ARBA00023125"/>
    </source>
</evidence>
<dbReference type="SUPFAM" id="SSF57716">
    <property type="entry name" value="Glucocorticoid receptor-like (DNA-binding domain)"/>
    <property type="match status" value="1"/>
</dbReference>
<evidence type="ECO:0000256" key="8">
    <source>
        <dbReference type="ARBA" id="ARBA00023242"/>
    </source>
</evidence>
<feature type="compositionally biased region" description="Polar residues" evidence="9">
    <location>
        <begin position="81"/>
        <end position="98"/>
    </location>
</feature>
<dbReference type="Gene3D" id="1.10.565.10">
    <property type="entry name" value="Retinoid X Receptor"/>
    <property type="match status" value="1"/>
</dbReference>
<gene>
    <name evidence="12" type="primary">Rxrg</name>
    <name evidence="12" type="ORF">GZH46_00926</name>
</gene>
<reference evidence="12 13" key="1">
    <citation type="submission" date="2020-10" db="EMBL/GenBank/DDBJ databases">
        <authorList>
            <person name="Klimov P.B."/>
            <person name="Dyachkov S.M."/>
            <person name="Chetverikov P.E."/>
        </authorList>
    </citation>
    <scope>NUCLEOTIDE SEQUENCE [LARGE SCALE GENOMIC DNA]</scope>
    <source>
        <strain evidence="12">BMOC 18-1129-001#AD2665</strain>
        <tissue evidence="12">Entire mites</tissue>
    </source>
</reference>
<keyword evidence="8" id="KW-0539">Nucleus</keyword>
<dbReference type="SMART" id="SM00399">
    <property type="entry name" value="ZnF_C4"/>
    <property type="match status" value="1"/>
</dbReference>
<feature type="domain" description="Nuclear receptor" evidence="10">
    <location>
        <begin position="130"/>
        <end position="161"/>
    </location>
</feature>
<dbReference type="SUPFAM" id="SSF48508">
    <property type="entry name" value="Nuclear receptor ligand-binding domain"/>
    <property type="match status" value="1"/>
</dbReference>
<dbReference type="PROSITE" id="PS51030">
    <property type="entry name" value="NUCLEAR_REC_DBD_2"/>
    <property type="match status" value="1"/>
</dbReference>
<keyword evidence="5" id="KW-0238">DNA-binding</keyword>
<evidence type="ECO:0000313" key="12">
    <source>
        <dbReference type="EMBL" id="KAG9510531.1"/>
    </source>
</evidence>
<accession>A0ABQ7SAV4</accession>
<dbReference type="InterPro" id="IPR013088">
    <property type="entry name" value="Znf_NHR/GATA"/>
</dbReference>
<evidence type="ECO:0000259" key="11">
    <source>
        <dbReference type="PROSITE" id="PS51843"/>
    </source>
</evidence>
<protein>
    <submittedName>
        <fullName evidence="12">Retinoic acid receptor RXR-gamma</fullName>
    </submittedName>
</protein>
<dbReference type="PRINTS" id="PR00545">
    <property type="entry name" value="RETINOIDXR"/>
</dbReference>
<dbReference type="EMBL" id="JAIFTH010000127">
    <property type="protein sequence ID" value="KAG9510531.1"/>
    <property type="molecule type" value="Genomic_DNA"/>
</dbReference>
<dbReference type="InterPro" id="IPR001628">
    <property type="entry name" value="Znf_hrmn_rcpt"/>
</dbReference>
<dbReference type="PROSITE" id="PS51843">
    <property type="entry name" value="NR_LBD"/>
    <property type="match status" value="1"/>
</dbReference>
<dbReference type="Proteomes" id="UP000825002">
    <property type="component" value="Unassembled WGS sequence"/>
</dbReference>
<evidence type="ECO:0000256" key="3">
    <source>
        <dbReference type="ARBA" id="ARBA00022833"/>
    </source>
</evidence>
<evidence type="ECO:0000259" key="10">
    <source>
        <dbReference type="PROSITE" id="PS51030"/>
    </source>
</evidence>
<dbReference type="InterPro" id="IPR000003">
    <property type="entry name" value="Retinoid-X_rcpt/HNF4"/>
</dbReference>
<keyword evidence="4" id="KW-0805">Transcription regulation</keyword>
<evidence type="ECO:0000256" key="1">
    <source>
        <dbReference type="ARBA" id="ARBA00022723"/>
    </source>
</evidence>
<dbReference type="Pfam" id="PF00105">
    <property type="entry name" value="zf-C4"/>
    <property type="match status" value="2"/>
</dbReference>
<keyword evidence="13" id="KW-1185">Reference proteome</keyword>
<proteinExistence type="predicted"/>
<keyword evidence="7 12" id="KW-0675">Receptor</keyword>
<keyword evidence="1" id="KW-0479">Metal-binding</keyword>
<dbReference type="Pfam" id="PF00104">
    <property type="entry name" value="Hormone_recep"/>
    <property type="match status" value="1"/>
</dbReference>
<dbReference type="SMART" id="SM00430">
    <property type="entry name" value="HOLI"/>
    <property type="match status" value="1"/>
</dbReference>
<dbReference type="PANTHER" id="PTHR24083">
    <property type="entry name" value="NUCLEAR HORMONE RECEPTOR"/>
    <property type="match status" value="1"/>
</dbReference>
<keyword evidence="3" id="KW-0862">Zinc</keyword>
<dbReference type="InterPro" id="IPR001723">
    <property type="entry name" value="Nuclear_hrmn_rcpt"/>
</dbReference>
<evidence type="ECO:0000256" key="9">
    <source>
        <dbReference type="SAM" id="MobiDB-lite"/>
    </source>
</evidence>
<dbReference type="InterPro" id="IPR050274">
    <property type="entry name" value="Nuclear_hormone_rcpt_NR2"/>
</dbReference>
<evidence type="ECO:0000256" key="2">
    <source>
        <dbReference type="ARBA" id="ARBA00022771"/>
    </source>
</evidence>
<evidence type="ECO:0000256" key="6">
    <source>
        <dbReference type="ARBA" id="ARBA00023163"/>
    </source>
</evidence>
<comment type="caution">
    <text evidence="12">The sequence shown here is derived from an EMBL/GenBank/DDBJ whole genome shotgun (WGS) entry which is preliminary data.</text>
</comment>
<dbReference type="PRINTS" id="PR00398">
    <property type="entry name" value="STRDHORMONER"/>
</dbReference>
<sequence length="418" mass="46084">MATATASNTATTSATASMTPSIVMGTGTNTSNNNKTAAPQFGSVVSPLSAGMDCLGIDSLAAASGVIDCLGIDGISNAMSPGNVNNEGTSPTQSSQSPNYPPNHPLSGSKHVCSICGDQASGKHYGVYRNCVIDKRQRNRCQYCRYQKCLRVGMKREAVQEERQRAEDKANGLVESTSNTHNDIHIDKTVDTDHKLGRFSDVELNKIAHQPQTIDPHLAIRCTAQQQINRLIEWAKMKFAEAPKLADLLIEDRVTLLKTNWNELMIAEMAFQSVDTLDERGLYLGQGIVVHRDQAHELGVSSMFDRILSEIVAKMQTMKIDKSELDCLRAIILFNPETNGLKSSQSIEKIRESVFRSLQSYCLKYKSDQIIRYGKLLFRLPDLRSIGLKCDEPHIFTSLCCLNGNFDSFLLSALKSNS</sequence>
<dbReference type="InterPro" id="IPR000536">
    <property type="entry name" value="Nucl_hrmn_rcpt_lig-bd"/>
</dbReference>
<evidence type="ECO:0000256" key="7">
    <source>
        <dbReference type="ARBA" id="ARBA00023170"/>
    </source>
</evidence>
<feature type="domain" description="NR LBD" evidence="11">
    <location>
        <begin position="191"/>
        <end position="416"/>
    </location>
</feature>
<name>A0ABQ7SAV4_9ACAR</name>
<keyword evidence="2" id="KW-0863">Zinc-finger</keyword>
<dbReference type="PRINTS" id="PR00047">
    <property type="entry name" value="STROIDFINGER"/>
</dbReference>
<dbReference type="InterPro" id="IPR035500">
    <property type="entry name" value="NHR-like_dom_sf"/>
</dbReference>
<feature type="region of interest" description="Disordered" evidence="9">
    <location>
        <begin position="81"/>
        <end position="104"/>
    </location>
</feature>
<dbReference type="Gene3D" id="3.30.50.10">
    <property type="entry name" value="Erythroid Transcription Factor GATA-1, subunit A"/>
    <property type="match status" value="1"/>
</dbReference>
<evidence type="ECO:0000256" key="4">
    <source>
        <dbReference type="ARBA" id="ARBA00023015"/>
    </source>
</evidence>
<organism evidence="12 13">
    <name type="scientific">Fragariocoptes setiger</name>
    <dbReference type="NCBI Taxonomy" id="1670756"/>
    <lineage>
        <taxon>Eukaryota</taxon>
        <taxon>Metazoa</taxon>
        <taxon>Ecdysozoa</taxon>
        <taxon>Arthropoda</taxon>
        <taxon>Chelicerata</taxon>
        <taxon>Arachnida</taxon>
        <taxon>Acari</taxon>
        <taxon>Acariformes</taxon>
        <taxon>Trombidiformes</taxon>
        <taxon>Prostigmata</taxon>
        <taxon>Eupodina</taxon>
        <taxon>Eriophyoidea</taxon>
        <taxon>Phytoptidae</taxon>
        <taxon>Fragariocoptes</taxon>
    </lineage>
</organism>